<evidence type="ECO:0000313" key="4">
    <source>
        <dbReference type="Proteomes" id="UP001595816"/>
    </source>
</evidence>
<dbReference type="EMBL" id="JBHSAY010000005">
    <property type="protein sequence ID" value="MFC4130736.1"/>
    <property type="molecule type" value="Genomic_DNA"/>
</dbReference>
<evidence type="ECO:0000313" key="3">
    <source>
        <dbReference type="EMBL" id="MFC4130736.1"/>
    </source>
</evidence>
<gene>
    <name evidence="3" type="ORF">ACFOZ4_08980</name>
</gene>
<dbReference type="Gene3D" id="3.40.50.1820">
    <property type="entry name" value="alpha/beta hydrolase"/>
    <property type="match status" value="1"/>
</dbReference>
<feature type="domain" description="AB hydrolase-1" evidence="2">
    <location>
        <begin position="26"/>
        <end position="144"/>
    </location>
</feature>
<dbReference type="Proteomes" id="UP001595816">
    <property type="component" value="Unassembled WGS sequence"/>
</dbReference>
<dbReference type="InterPro" id="IPR050266">
    <property type="entry name" value="AB_hydrolase_sf"/>
</dbReference>
<sequence length="290" mass="30363">MVAYRRATVAVEGGELALGSWGEEGPLVVAAHGITSSHVAWTLIGERLGADHRFVAVDLRGRGDSRDLPGPYGMDRHADDIAAVIRAYGGSAVVAGHSMGAFVAAATARRHPDLVSRLVLVDGGAPLPLPPGVPADAGEADLKAAIEQTVGASFARLTQTFPDRAAVVDLWRAHPALTDWNPVMTAYADYDAVETAEGLVAKCRLAAAVRDAQDIYATSSARSAALPVPAVFLRAERGMLGGPVPLYPEGYAERWLPGITASTVEASNHYTITLSPTPADVVAEAIRSDR</sequence>
<proteinExistence type="predicted"/>
<protein>
    <submittedName>
        <fullName evidence="3">Alpha/beta hydrolase</fullName>
    </submittedName>
</protein>
<accession>A0ABV8LIH8</accession>
<dbReference type="InterPro" id="IPR000073">
    <property type="entry name" value="AB_hydrolase_1"/>
</dbReference>
<dbReference type="PANTHER" id="PTHR43798:SF31">
    <property type="entry name" value="AB HYDROLASE SUPERFAMILY PROTEIN YCLE"/>
    <property type="match status" value="1"/>
</dbReference>
<dbReference type="PRINTS" id="PR00111">
    <property type="entry name" value="ABHYDROLASE"/>
</dbReference>
<keyword evidence="1 3" id="KW-0378">Hydrolase</keyword>
<name>A0ABV8LIH8_9ACTN</name>
<evidence type="ECO:0000259" key="2">
    <source>
        <dbReference type="Pfam" id="PF00561"/>
    </source>
</evidence>
<dbReference type="SUPFAM" id="SSF53474">
    <property type="entry name" value="alpha/beta-Hydrolases"/>
    <property type="match status" value="1"/>
</dbReference>
<comment type="caution">
    <text evidence="3">The sequence shown here is derived from an EMBL/GenBank/DDBJ whole genome shotgun (WGS) entry which is preliminary data.</text>
</comment>
<organism evidence="3 4">
    <name type="scientific">Hamadaea flava</name>
    <dbReference type="NCBI Taxonomy" id="1742688"/>
    <lineage>
        <taxon>Bacteria</taxon>
        <taxon>Bacillati</taxon>
        <taxon>Actinomycetota</taxon>
        <taxon>Actinomycetes</taxon>
        <taxon>Micromonosporales</taxon>
        <taxon>Micromonosporaceae</taxon>
        <taxon>Hamadaea</taxon>
    </lineage>
</organism>
<evidence type="ECO:0000256" key="1">
    <source>
        <dbReference type="ARBA" id="ARBA00022801"/>
    </source>
</evidence>
<dbReference type="InterPro" id="IPR029058">
    <property type="entry name" value="AB_hydrolase_fold"/>
</dbReference>
<dbReference type="Pfam" id="PF00561">
    <property type="entry name" value="Abhydrolase_1"/>
    <property type="match status" value="1"/>
</dbReference>
<dbReference type="PANTHER" id="PTHR43798">
    <property type="entry name" value="MONOACYLGLYCEROL LIPASE"/>
    <property type="match status" value="1"/>
</dbReference>
<dbReference type="GO" id="GO:0016787">
    <property type="term" value="F:hydrolase activity"/>
    <property type="evidence" value="ECO:0007669"/>
    <property type="project" value="UniProtKB-KW"/>
</dbReference>
<keyword evidence="4" id="KW-1185">Reference proteome</keyword>
<dbReference type="RefSeq" id="WP_253757315.1">
    <property type="nucleotide sequence ID" value="NZ_JAMZDZ010000001.1"/>
</dbReference>
<reference evidence="4" key="1">
    <citation type="journal article" date="2019" name="Int. J. Syst. Evol. Microbiol.">
        <title>The Global Catalogue of Microorganisms (GCM) 10K type strain sequencing project: providing services to taxonomists for standard genome sequencing and annotation.</title>
        <authorList>
            <consortium name="The Broad Institute Genomics Platform"/>
            <consortium name="The Broad Institute Genome Sequencing Center for Infectious Disease"/>
            <person name="Wu L."/>
            <person name="Ma J."/>
        </authorList>
    </citation>
    <scope>NUCLEOTIDE SEQUENCE [LARGE SCALE GENOMIC DNA]</scope>
    <source>
        <strain evidence="4">CGMCC 4.7289</strain>
    </source>
</reference>